<protein>
    <submittedName>
        <fullName evidence="2">Hemerythrin HHE cation binding domain protein</fullName>
    </submittedName>
</protein>
<dbReference type="InterPro" id="IPR012312">
    <property type="entry name" value="Hemerythrin-like"/>
</dbReference>
<dbReference type="eggNOG" id="COG3945">
    <property type="taxonomic scope" value="Bacteria"/>
</dbReference>
<dbReference type="STRING" id="335543.Sfum_2937"/>
<proteinExistence type="predicted"/>
<feature type="domain" description="Hemerythrin-like" evidence="1">
    <location>
        <begin position="4"/>
        <end position="139"/>
    </location>
</feature>
<dbReference type="PANTHER" id="PTHR39966:SF1">
    <property type="entry name" value="HEMERYTHRIN-LIKE DOMAIN-CONTAINING PROTEIN"/>
    <property type="match status" value="1"/>
</dbReference>
<dbReference type="Proteomes" id="UP000001784">
    <property type="component" value="Chromosome"/>
</dbReference>
<evidence type="ECO:0000313" key="3">
    <source>
        <dbReference type="Proteomes" id="UP000001784"/>
    </source>
</evidence>
<dbReference type="RefSeq" id="WP_011699776.1">
    <property type="nucleotide sequence ID" value="NC_008554.1"/>
</dbReference>
<dbReference type="KEGG" id="sfu:Sfum_2937"/>
<gene>
    <name evidence="2" type="ordered locus">Sfum_2937</name>
</gene>
<dbReference type="GO" id="GO:0005886">
    <property type="term" value="C:plasma membrane"/>
    <property type="evidence" value="ECO:0007669"/>
    <property type="project" value="TreeGrafter"/>
</dbReference>
<reference evidence="2 3" key="1">
    <citation type="submission" date="2006-10" db="EMBL/GenBank/DDBJ databases">
        <title>Complete sequence of Syntrophobacter fumaroxidans MPOB.</title>
        <authorList>
            <consortium name="US DOE Joint Genome Institute"/>
            <person name="Copeland A."/>
            <person name="Lucas S."/>
            <person name="Lapidus A."/>
            <person name="Barry K."/>
            <person name="Detter J.C."/>
            <person name="Glavina del Rio T."/>
            <person name="Hammon N."/>
            <person name="Israni S."/>
            <person name="Pitluck S."/>
            <person name="Goltsman E.G."/>
            <person name="Martinez M."/>
            <person name="Schmutz J."/>
            <person name="Larimer F."/>
            <person name="Land M."/>
            <person name="Hauser L."/>
            <person name="Kyrpides N."/>
            <person name="Kim E."/>
            <person name="Boone D.R."/>
            <person name="Brockman F."/>
            <person name="Culley D."/>
            <person name="Ferry J."/>
            <person name="Gunsalus R."/>
            <person name="McInerney M.J."/>
            <person name="Morrison M."/>
            <person name="Plugge C."/>
            <person name="Rohlin L."/>
            <person name="Scholten J."/>
            <person name="Sieber J."/>
            <person name="Stams A.J.M."/>
            <person name="Worm P."/>
            <person name="Henstra A.M."/>
            <person name="Richardson P."/>
        </authorList>
    </citation>
    <scope>NUCLEOTIDE SEQUENCE [LARGE SCALE GENOMIC DNA]</scope>
    <source>
        <strain evidence="3">DSM 10017 / MPOB</strain>
    </source>
</reference>
<dbReference type="InParanoid" id="A0LMG0"/>
<keyword evidence="3" id="KW-1185">Reference proteome</keyword>
<dbReference type="Pfam" id="PF01814">
    <property type="entry name" value="Hemerythrin"/>
    <property type="match status" value="1"/>
</dbReference>
<dbReference type="CDD" id="cd12108">
    <property type="entry name" value="Hr-like"/>
    <property type="match status" value="1"/>
</dbReference>
<name>A0LMG0_SYNFM</name>
<dbReference type="HOGENOM" id="CLU_095978_2_0_7"/>
<sequence length="184" mass="20611">MKATDELKKEHRGIELMLRVLEAVADRFRRGERVDPAHLQGILEFLSVFVDKCHHGKEEEFLFPALEMAGVPREGGPIGVMLSEHEKGRGLAARLKEAVTGRQPGDAPDTAGAQRIIGEYVALLTQHIAKENMVLFAMADARLDSNKDAELYEAFEKLERERIGVGKHDEFHALLDRLEAAFLK</sequence>
<organism evidence="2 3">
    <name type="scientific">Syntrophobacter fumaroxidans (strain DSM 10017 / MPOB)</name>
    <dbReference type="NCBI Taxonomy" id="335543"/>
    <lineage>
        <taxon>Bacteria</taxon>
        <taxon>Pseudomonadati</taxon>
        <taxon>Thermodesulfobacteriota</taxon>
        <taxon>Syntrophobacteria</taxon>
        <taxon>Syntrophobacterales</taxon>
        <taxon>Syntrophobacteraceae</taxon>
        <taxon>Syntrophobacter</taxon>
    </lineage>
</organism>
<dbReference type="EMBL" id="CP000478">
    <property type="protein sequence ID" value="ABK18612.1"/>
    <property type="molecule type" value="Genomic_DNA"/>
</dbReference>
<dbReference type="AlphaFoldDB" id="A0LMG0"/>
<dbReference type="OrthoDB" id="9769774at2"/>
<dbReference type="Gene3D" id="1.20.120.520">
    <property type="entry name" value="nmb1532 protein domain like"/>
    <property type="match status" value="1"/>
</dbReference>
<evidence type="ECO:0000313" key="2">
    <source>
        <dbReference type="EMBL" id="ABK18612.1"/>
    </source>
</evidence>
<dbReference type="PANTHER" id="PTHR39966">
    <property type="entry name" value="BLL2471 PROTEIN-RELATED"/>
    <property type="match status" value="1"/>
</dbReference>
<accession>A0LMG0</accession>
<dbReference type="FunCoup" id="A0LMG0">
    <property type="interactions" value="9"/>
</dbReference>
<evidence type="ECO:0000259" key="1">
    <source>
        <dbReference type="Pfam" id="PF01814"/>
    </source>
</evidence>